<dbReference type="Pfam" id="PF13715">
    <property type="entry name" value="CarbopepD_reg_2"/>
    <property type="match status" value="1"/>
</dbReference>
<evidence type="ECO:0000256" key="9">
    <source>
        <dbReference type="ARBA" id="ARBA00023136"/>
    </source>
</evidence>
<dbReference type="InterPro" id="IPR051045">
    <property type="entry name" value="TonB-dependent_transducer"/>
</dbReference>
<dbReference type="NCBIfam" id="TIGR01352">
    <property type="entry name" value="tonB_Cterm"/>
    <property type="match status" value="1"/>
</dbReference>
<dbReference type="PROSITE" id="PS52015">
    <property type="entry name" value="TONB_CTD"/>
    <property type="match status" value="1"/>
</dbReference>
<dbReference type="PRINTS" id="PR01374">
    <property type="entry name" value="TONBPROTEIN"/>
</dbReference>
<keyword evidence="7" id="KW-0653">Protein transport</keyword>
<keyword evidence="8 10" id="KW-1133">Transmembrane helix</keyword>
<feature type="transmembrane region" description="Helical" evidence="10">
    <location>
        <begin position="60"/>
        <end position="80"/>
    </location>
</feature>
<evidence type="ECO:0000256" key="6">
    <source>
        <dbReference type="ARBA" id="ARBA00022692"/>
    </source>
</evidence>
<keyword evidence="4" id="KW-1003">Cell membrane</keyword>
<dbReference type="Gene3D" id="2.60.40.1120">
    <property type="entry name" value="Carboxypeptidase-like, regulatory domain"/>
    <property type="match status" value="1"/>
</dbReference>
<evidence type="ECO:0000256" key="3">
    <source>
        <dbReference type="ARBA" id="ARBA00022448"/>
    </source>
</evidence>
<dbReference type="Pfam" id="PF03544">
    <property type="entry name" value="TonB_C"/>
    <property type="match status" value="1"/>
</dbReference>
<evidence type="ECO:0000256" key="7">
    <source>
        <dbReference type="ARBA" id="ARBA00022927"/>
    </source>
</evidence>
<evidence type="ECO:0000256" key="5">
    <source>
        <dbReference type="ARBA" id="ARBA00022519"/>
    </source>
</evidence>
<organism evidence="12 13">
    <name type="scientific">Larkinella bovis</name>
    <dbReference type="NCBI Taxonomy" id="683041"/>
    <lineage>
        <taxon>Bacteria</taxon>
        <taxon>Pseudomonadati</taxon>
        <taxon>Bacteroidota</taxon>
        <taxon>Cytophagia</taxon>
        <taxon>Cytophagales</taxon>
        <taxon>Spirosomataceae</taxon>
        <taxon>Larkinella</taxon>
    </lineage>
</organism>
<accession>A0ABW0IDL7</accession>
<protein>
    <submittedName>
        <fullName evidence="12">TonB family protein</fullName>
    </submittedName>
</protein>
<evidence type="ECO:0000256" key="10">
    <source>
        <dbReference type="SAM" id="Phobius"/>
    </source>
</evidence>
<keyword evidence="5" id="KW-0997">Cell inner membrane</keyword>
<sequence length="382" mass="42354">MKAPKPLSTRLRFCQRRLDNRLIAYTFGPKPSAFVTPFFQSATLKQRILMLQKSETSRWAIAKYGFATLLIASLFVFVAACEDQSKKEVVSTEPITVSGQIFGSNDKPIPGANIVLKGSQTGTSTDANGEYQFNVPGNGTLVVSFVGHQSIEVPVNGRDALYVRLAQPTDGTPSTYWTGTPKIPKHVRNSHITDLLDRKPVDDGNGEIFTVVEQNPEFPGGIANLGKYLSENIRYPEAAKRAQVSGRVFVSFVVNTDGSIQDIQILKGIGFGADEEAVRVIKAMPRWKPAMQDGKVVRVKYNLPIRFELAEAPKTTAAATEDDGKMDPKFYEEIRQDYNRFVVNGKSVSFDEYVQQDQYAYKGSFDTKNKTVYISVKTPSNP</sequence>
<dbReference type="SUPFAM" id="SSF74653">
    <property type="entry name" value="TolA/TonB C-terminal domain"/>
    <property type="match status" value="1"/>
</dbReference>
<dbReference type="SUPFAM" id="SSF49464">
    <property type="entry name" value="Carboxypeptidase regulatory domain-like"/>
    <property type="match status" value="1"/>
</dbReference>
<dbReference type="PANTHER" id="PTHR33446:SF2">
    <property type="entry name" value="PROTEIN TONB"/>
    <property type="match status" value="1"/>
</dbReference>
<proteinExistence type="inferred from homology"/>
<evidence type="ECO:0000256" key="8">
    <source>
        <dbReference type="ARBA" id="ARBA00022989"/>
    </source>
</evidence>
<dbReference type="InterPro" id="IPR008969">
    <property type="entry name" value="CarboxyPept-like_regulatory"/>
</dbReference>
<evidence type="ECO:0000256" key="1">
    <source>
        <dbReference type="ARBA" id="ARBA00004383"/>
    </source>
</evidence>
<keyword evidence="6 10" id="KW-0812">Transmembrane</keyword>
<comment type="similarity">
    <text evidence="2">Belongs to the TonB family.</text>
</comment>
<evidence type="ECO:0000256" key="4">
    <source>
        <dbReference type="ARBA" id="ARBA00022475"/>
    </source>
</evidence>
<comment type="caution">
    <text evidence="12">The sequence shown here is derived from an EMBL/GenBank/DDBJ whole genome shotgun (WGS) entry which is preliminary data.</text>
</comment>
<dbReference type="InterPro" id="IPR037682">
    <property type="entry name" value="TonB_C"/>
</dbReference>
<dbReference type="InterPro" id="IPR003538">
    <property type="entry name" value="TonB"/>
</dbReference>
<dbReference type="Proteomes" id="UP001596106">
    <property type="component" value="Unassembled WGS sequence"/>
</dbReference>
<evidence type="ECO:0000259" key="11">
    <source>
        <dbReference type="PROSITE" id="PS52015"/>
    </source>
</evidence>
<dbReference type="PANTHER" id="PTHR33446">
    <property type="entry name" value="PROTEIN TONB-RELATED"/>
    <property type="match status" value="1"/>
</dbReference>
<dbReference type="RefSeq" id="WP_379846076.1">
    <property type="nucleotide sequence ID" value="NZ_JBHSMA010000004.1"/>
</dbReference>
<evidence type="ECO:0000313" key="13">
    <source>
        <dbReference type="Proteomes" id="UP001596106"/>
    </source>
</evidence>
<evidence type="ECO:0000313" key="12">
    <source>
        <dbReference type="EMBL" id="MFC5410476.1"/>
    </source>
</evidence>
<gene>
    <name evidence="12" type="ORF">ACFPMF_14210</name>
</gene>
<feature type="domain" description="TonB C-terminal" evidence="11">
    <location>
        <begin position="220"/>
        <end position="316"/>
    </location>
</feature>
<dbReference type="InterPro" id="IPR006260">
    <property type="entry name" value="TonB/TolA_C"/>
</dbReference>
<keyword evidence="3" id="KW-0813">Transport</keyword>
<name>A0ABW0IDL7_9BACT</name>
<dbReference type="EMBL" id="JBHSMA010000004">
    <property type="protein sequence ID" value="MFC5410476.1"/>
    <property type="molecule type" value="Genomic_DNA"/>
</dbReference>
<evidence type="ECO:0000256" key="2">
    <source>
        <dbReference type="ARBA" id="ARBA00006555"/>
    </source>
</evidence>
<reference evidence="13" key="1">
    <citation type="journal article" date="2019" name="Int. J. Syst. Evol. Microbiol.">
        <title>The Global Catalogue of Microorganisms (GCM) 10K type strain sequencing project: providing services to taxonomists for standard genome sequencing and annotation.</title>
        <authorList>
            <consortium name="The Broad Institute Genomics Platform"/>
            <consortium name="The Broad Institute Genome Sequencing Center for Infectious Disease"/>
            <person name="Wu L."/>
            <person name="Ma J."/>
        </authorList>
    </citation>
    <scope>NUCLEOTIDE SEQUENCE [LARGE SCALE GENOMIC DNA]</scope>
    <source>
        <strain evidence="13">CCUG 55250</strain>
    </source>
</reference>
<keyword evidence="13" id="KW-1185">Reference proteome</keyword>
<dbReference type="Gene3D" id="3.30.1150.10">
    <property type="match status" value="1"/>
</dbReference>
<comment type="subcellular location">
    <subcellularLocation>
        <location evidence="1">Cell inner membrane</location>
        <topology evidence="1">Single-pass membrane protein</topology>
        <orientation evidence="1">Periplasmic side</orientation>
    </subcellularLocation>
</comment>
<keyword evidence="9 10" id="KW-0472">Membrane</keyword>